<evidence type="ECO:0000313" key="9">
    <source>
        <dbReference type="Proteomes" id="UP000683428"/>
    </source>
</evidence>
<dbReference type="PANTHER" id="PTHR43214">
    <property type="entry name" value="TWO-COMPONENT RESPONSE REGULATOR"/>
    <property type="match status" value="1"/>
</dbReference>
<gene>
    <name evidence="8" type="ORF">Azoinq_09810</name>
</gene>
<accession>A0A975SKS6</accession>
<dbReference type="InterPro" id="IPR058245">
    <property type="entry name" value="NreC/VraR/RcsB-like_REC"/>
</dbReference>
<dbReference type="CDD" id="cd17535">
    <property type="entry name" value="REC_NarL-like"/>
    <property type="match status" value="1"/>
</dbReference>
<dbReference type="Pfam" id="PF00072">
    <property type="entry name" value="Response_reg"/>
    <property type="match status" value="1"/>
</dbReference>
<protein>
    <submittedName>
        <fullName evidence="8">Response regulator transcription factor</fullName>
    </submittedName>
</protein>
<dbReference type="AlphaFoldDB" id="A0A975SKS6"/>
<organism evidence="8 9">
    <name type="scientific">Azospira inquinata</name>
    <dbReference type="NCBI Taxonomy" id="2785627"/>
    <lineage>
        <taxon>Bacteria</taxon>
        <taxon>Pseudomonadati</taxon>
        <taxon>Pseudomonadota</taxon>
        <taxon>Betaproteobacteria</taxon>
        <taxon>Rhodocyclales</taxon>
        <taxon>Rhodocyclaceae</taxon>
        <taxon>Azospira</taxon>
    </lineage>
</organism>
<evidence type="ECO:0000256" key="3">
    <source>
        <dbReference type="ARBA" id="ARBA00023125"/>
    </source>
</evidence>
<dbReference type="KEGG" id="aiq:Azoinq_09810"/>
<keyword evidence="4" id="KW-0804">Transcription</keyword>
<evidence type="ECO:0000256" key="4">
    <source>
        <dbReference type="ARBA" id="ARBA00023163"/>
    </source>
</evidence>
<dbReference type="GO" id="GO:0000160">
    <property type="term" value="P:phosphorelay signal transduction system"/>
    <property type="evidence" value="ECO:0007669"/>
    <property type="project" value="InterPro"/>
</dbReference>
<dbReference type="RefSeq" id="WP_216129555.1">
    <property type="nucleotide sequence ID" value="NZ_CP064782.1"/>
</dbReference>
<evidence type="ECO:0000256" key="5">
    <source>
        <dbReference type="PROSITE-ProRule" id="PRU00169"/>
    </source>
</evidence>
<evidence type="ECO:0000259" key="6">
    <source>
        <dbReference type="PROSITE" id="PS50043"/>
    </source>
</evidence>
<dbReference type="Pfam" id="PF00196">
    <property type="entry name" value="GerE"/>
    <property type="match status" value="1"/>
</dbReference>
<reference evidence="8" key="1">
    <citation type="submission" date="2020-11" db="EMBL/GenBank/DDBJ databases">
        <title>Azospira inquinata sp. nov.</title>
        <authorList>
            <person name="Moe W.M."/>
            <person name="Mikes M.C."/>
        </authorList>
    </citation>
    <scope>NUCLEOTIDE SEQUENCE</scope>
    <source>
        <strain evidence="8">Azo-3</strain>
    </source>
</reference>
<name>A0A975SKS6_9RHOO</name>
<dbReference type="SMART" id="SM00448">
    <property type="entry name" value="REC"/>
    <property type="match status" value="1"/>
</dbReference>
<dbReference type="PROSITE" id="PS50110">
    <property type="entry name" value="RESPONSE_REGULATORY"/>
    <property type="match status" value="1"/>
</dbReference>
<dbReference type="InterPro" id="IPR039420">
    <property type="entry name" value="WalR-like"/>
</dbReference>
<sequence>MNRLLIADDHGVVRRGLKQLLAGEEGLMVAAEAAQGGEVLEQLRHAVFELLVMDMSMPGISGLDLIRRVKAEKPGLPILVLSMHNETQLVARALKAGAAGYVAKDSDPDILLAAIRKILGGGRFIDPALVDKVVFGAPADEGAPQERLSDREYEVLQLLAKGLSLVEIGDRLHVSSKTISTHKTRLMQKLGLENNADLLRYALEQGLGGA</sequence>
<keyword evidence="1 5" id="KW-0597">Phosphoprotein</keyword>
<feature type="modified residue" description="4-aspartylphosphate" evidence="5">
    <location>
        <position position="54"/>
    </location>
</feature>
<dbReference type="SMART" id="SM00421">
    <property type="entry name" value="HTH_LUXR"/>
    <property type="match status" value="1"/>
</dbReference>
<evidence type="ECO:0000256" key="1">
    <source>
        <dbReference type="ARBA" id="ARBA00022553"/>
    </source>
</evidence>
<keyword evidence="9" id="KW-1185">Reference proteome</keyword>
<proteinExistence type="predicted"/>
<dbReference type="GO" id="GO:0003677">
    <property type="term" value="F:DNA binding"/>
    <property type="evidence" value="ECO:0007669"/>
    <property type="project" value="UniProtKB-KW"/>
</dbReference>
<dbReference type="PROSITE" id="PS50043">
    <property type="entry name" value="HTH_LUXR_2"/>
    <property type="match status" value="1"/>
</dbReference>
<dbReference type="PANTHER" id="PTHR43214:SF41">
    <property type="entry name" value="NITRATE_NITRITE RESPONSE REGULATOR PROTEIN NARP"/>
    <property type="match status" value="1"/>
</dbReference>
<keyword evidence="2" id="KW-0805">Transcription regulation</keyword>
<evidence type="ECO:0000259" key="7">
    <source>
        <dbReference type="PROSITE" id="PS50110"/>
    </source>
</evidence>
<evidence type="ECO:0000256" key="2">
    <source>
        <dbReference type="ARBA" id="ARBA00023015"/>
    </source>
</evidence>
<dbReference type="EMBL" id="CP064782">
    <property type="protein sequence ID" value="QWT48163.1"/>
    <property type="molecule type" value="Genomic_DNA"/>
</dbReference>
<dbReference type="GO" id="GO:0006355">
    <property type="term" value="P:regulation of DNA-templated transcription"/>
    <property type="evidence" value="ECO:0007669"/>
    <property type="project" value="InterPro"/>
</dbReference>
<dbReference type="Proteomes" id="UP000683428">
    <property type="component" value="Chromosome"/>
</dbReference>
<feature type="domain" description="HTH luxR-type" evidence="6">
    <location>
        <begin position="141"/>
        <end position="206"/>
    </location>
</feature>
<evidence type="ECO:0000313" key="8">
    <source>
        <dbReference type="EMBL" id="QWT48163.1"/>
    </source>
</evidence>
<keyword evidence="3" id="KW-0238">DNA-binding</keyword>
<dbReference type="InterPro" id="IPR001789">
    <property type="entry name" value="Sig_transdc_resp-reg_receiver"/>
</dbReference>
<dbReference type="CDD" id="cd06170">
    <property type="entry name" value="LuxR_C_like"/>
    <property type="match status" value="1"/>
</dbReference>
<feature type="domain" description="Response regulatory" evidence="7">
    <location>
        <begin position="3"/>
        <end position="119"/>
    </location>
</feature>
<dbReference type="InterPro" id="IPR000792">
    <property type="entry name" value="Tscrpt_reg_LuxR_C"/>
</dbReference>